<dbReference type="PANTHER" id="PTHR36114:SF1">
    <property type="entry name" value="16.7 KDA PROTEIN IN WHIE LOCUS"/>
    <property type="match status" value="1"/>
</dbReference>
<dbReference type="InterPro" id="IPR011051">
    <property type="entry name" value="RmlC_Cupin_sf"/>
</dbReference>
<evidence type="ECO:0000313" key="4">
    <source>
        <dbReference type="Proteomes" id="UP000294543"/>
    </source>
</evidence>
<dbReference type="Gene3D" id="2.60.120.10">
    <property type="entry name" value="Jelly Rolls"/>
    <property type="match status" value="1"/>
</dbReference>
<proteinExistence type="predicted"/>
<protein>
    <submittedName>
        <fullName evidence="3">Cupin domain-containing protein</fullName>
    </submittedName>
</protein>
<comment type="caution">
    <text evidence="3">The sequence shown here is derived from an EMBL/GenBank/DDBJ whole genome shotgun (WGS) entry which is preliminary data.</text>
</comment>
<dbReference type="RefSeq" id="WP_132514481.1">
    <property type="nucleotide sequence ID" value="NZ_SMKP01000106.1"/>
</dbReference>
<sequence>MTVDVSVRTSVPEAISTLPGPWQQRQLAEVNDAVVRLARFHGAFPWHYHDEDELFLCWDGTFTLELDGRDPVTMRAGDVFVVPRGLRHRPVADEPAHALMVEKPETKQYGSQPGESGRV</sequence>
<name>A0A4R4WDV8_9ACTN</name>
<gene>
    <name evidence="3" type="ORF">E1294_31545</name>
</gene>
<evidence type="ECO:0000259" key="2">
    <source>
        <dbReference type="Pfam" id="PF07883"/>
    </source>
</evidence>
<dbReference type="OrthoDB" id="9794183at2"/>
<dbReference type="CDD" id="cd02226">
    <property type="entry name" value="cupin_YdbB-like"/>
    <property type="match status" value="1"/>
</dbReference>
<dbReference type="Proteomes" id="UP000294543">
    <property type="component" value="Unassembled WGS sequence"/>
</dbReference>
<dbReference type="AlphaFoldDB" id="A0A4R4WDV8"/>
<dbReference type="Pfam" id="PF07883">
    <property type="entry name" value="Cupin_2"/>
    <property type="match status" value="1"/>
</dbReference>
<dbReference type="InterPro" id="IPR013096">
    <property type="entry name" value="Cupin_2"/>
</dbReference>
<feature type="domain" description="Cupin type-2" evidence="2">
    <location>
        <begin position="42"/>
        <end position="101"/>
    </location>
</feature>
<feature type="region of interest" description="Disordered" evidence="1">
    <location>
        <begin position="94"/>
        <end position="119"/>
    </location>
</feature>
<accession>A0A4R4WDV8</accession>
<feature type="compositionally biased region" description="Polar residues" evidence="1">
    <location>
        <begin position="108"/>
        <end position="119"/>
    </location>
</feature>
<feature type="compositionally biased region" description="Basic and acidic residues" evidence="1">
    <location>
        <begin position="94"/>
        <end position="106"/>
    </location>
</feature>
<dbReference type="SUPFAM" id="SSF51182">
    <property type="entry name" value="RmlC-like cupins"/>
    <property type="match status" value="1"/>
</dbReference>
<dbReference type="EMBL" id="SMKP01000106">
    <property type="protein sequence ID" value="TDD16411.1"/>
    <property type="molecule type" value="Genomic_DNA"/>
</dbReference>
<keyword evidence="4" id="KW-1185">Reference proteome</keyword>
<organism evidence="3 4">
    <name type="scientific">Nonomuraea diastatica</name>
    <dbReference type="NCBI Taxonomy" id="1848329"/>
    <lineage>
        <taxon>Bacteria</taxon>
        <taxon>Bacillati</taxon>
        <taxon>Actinomycetota</taxon>
        <taxon>Actinomycetes</taxon>
        <taxon>Streptosporangiales</taxon>
        <taxon>Streptosporangiaceae</taxon>
        <taxon>Nonomuraea</taxon>
    </lineage>
</organism>
<reference evidence="3 4" key="1">
    <citation type="submission" date="2019-03" db="EMBL/GenBank/DDBJ databases">
        <title>Draft genome sequences of novel Actinobacteria.</title>
        <authorList>
            <person name="Sahin N."/>
            <person name="Ay H."/>
            <person name="Saygin H."/>
        </authorList>
    </citation>
    <scope>NUCLEOTIDE SEQUENCE [LARGE SCALE GENOMIC DNA]</scope>
    <source>
        <strain evidence="3 4">KC712</strain>
    </source>
</reference>
<dbReference type="InterPro" id="IPR014710">
    <property type="entry name" value="RmlC-like_jellyroll"/>
</dbReference>
<dbReference type="InterPro" id="IPR052044">
    <property type="entry name" value="PKS_Associated_Protein"/>
</dbReference>
<evidence type="ECO:0000313" key="3">
    <source>
        <dbReference type="EMBL" id="TDD16411.1"/>
    </source>
</evidence>
<evidence type="ECO:0000256" key="1">
    <source>
        <dbReference type="SAM" id="MobiDB-lite"/>
    </source>
</evidence>
<dbReference type="PANTHER" id="PTHR36114">
    <property type="entry name" value="16.7 KDA PROTEIN IN WHIE LOCUS"/>
    <property type="match status" value="1"/>
</dbReference>